<feature type="transmembrane region" description="Helical" evidence="9">
    <location>
        <begin position="234"/>
        <end position="252"/>
    </location>
</feature>
<dbReference type="PANTHER" id="PTHR43448:SF2">
    <property type="entry name" value="PROTOHEME IX FARNESYLTRANSFERASE, MITOCHONDRIAL"/>
    <property type="match status" value="1"/>
</dbReference>
<evidence type="ECO:0000256" key="6">
    <source>
        <dbReference type="ARBA" id="ARBA00023133"/>
    </source>
</evidence>
<dbReference type="UniPathway" id="UPA00834">
    <property type="reaction ID" value="UER00712"/>
</dbReference>
<dbReference type="InterPro" id="IPR030470">
    <property type="entry name" value="UbiA_prenylTrfase_CS"/>
</dbReference>
<protein>
    <recommendedName>
        <fullName evidence="9">Protoheme IX farnesyltransferase</fullName>
        <ecNumber evidence="9">2.5.1.141</ecNumber>
    </recommendedName>
    <alternativeName>
        <fullName evidence="9">Heme B farnesyltransferase</fullName>
    </alternativeName>
    <alternativeName>
        <fullName evidence="9">Heme O synthase</fullName>
    </alternativeName>
</protein>
<dbReference type="GO" id="GO:0048034">
    <property type="term" value="P:heme O biosynthetic process"/>
    <property type="evidence" value="ECO:0007669"/>
    <property type="project" value="UniProtKB-UniRule"/>
</dbReference>
<dbReference type="EMBL" id="CP034900">
    <property type="protein sequence ID" value="QCI16263.1"/>
    <property type="molecule type" value="Genomic_DNA"/>
</dbReference>
<dbReference type="InterPro" id="IPR000537">
    <property type="entry name" value="UbiA_prenyltransferase"/>
</dbReference>
<dbReference type="InterPro" id="IPR006369">
    <property type="entry name" value="Protohaem_IX_farnesylTrfase"/>
</dbReference>
<reference evidence="10 11" key="2">
    <citation type="submission" date="2019-05" db="EMBL/GenBank/DDBJ databases">
        <title>Genome evolution of the obligate endosymbiont Buchnera aphidicola.</title>
        <authorList>
            <person name="Moran N.A."/>
        </authorList>
    </citation>
    <scope>NUCLEOTIDE SEQUENCE [LARGE SCALE GENOMIC DNA]</scope>
    <source>
        <strain evidence="10 11">Aar</strain>
    </source>
</reference>
<dbReference type="PROSITE" id="PS00943">
    <property type="entry name" value="UBIA"/>
    <property type="match status" value="1"/>
</dbReference>
<dbReference type="PANTHER" id="PTHR43448">
    <property type="entry name" value="PROTOHEME IX FARNESYLTRANSFERASE, MITOCHONDRIAL"/>
    <property type="match status" value="1"/>
</dbReference>
<keyword evidence="7 9" id="KW-0472">Membrane</keyword>
<dbReference type="NCBIfam" id="NF003348">
    <property type="entry name" value="PRK04375.1-1"/>
    <property type="match status" value="1"/>
</dbReference>
<evidence type="ECO:0000256" key="7">
    <source>
        <dbReference type="ARBA" id="ARBA00023136"/>
    </source>
</evidence>
<evidence type="ECO:0000313" key="10">
    <source>
        <dbReference type="EMBL" id="QCI16263.1"/>
    </source>
</evidence>
<feature type="transmembrane region" description="Helical" evidence="9">
    <location>
        <begin position="34"/>
        <end position="60"/>
    </location>
</feature>
<keyword evidence="2 9" id="KW-1003">Cell membrane</keyword>
<dbReference type="AlphaFoldDB" id="A0A4D6XJ28"/>
<feature type="transmembrane region" description="Helical" evidence="9">
    <location>
        <begin position="209"/>
        <end position="228"/>
    </location>
</feature>
<organism evidence="10 11">
    <name type="scientific">Buchnera aphidicola</name>
    <name type="common">Artemisaphis artemisicola</name>
    <dbReference type="NCBI Taxonomy" id="1241836"/>
    <lineage>
        <taxon>Bacteria</taxon>
        <taxon>Pseudomonadati</taxon>
        <taxon>Pseudomonadota</taxon>
        <taxon>Gammaproteobacteria</taxon>
        <taxon>Enterobacterales</taxon>
        <taxon>Erwiniaceae</taxon>
        <taxon>Buchnera</taxon>
    </lineage>
</organism>
<feature type="transmembrane region" description="Helical" evidence="9">
    <location>
        <begin position="107"/>
        <end position="127"/>
    </location>
</feature>
<evidence type="ECO:0000256" key="5">
    <source>
        <dbReference type="ARBA" id="ARBA00022989"/>
    </source>
</evidence>
<evidence type="ECO:0000256" key="8">
    <source>
        <dbReference type="ARBA" id="ARBA00047690"/>
    </source>
</evidence>
<dbReference type="HAMAP" id="MF_00154">
    <property type="entry name" value="CyoE_CtaB"/>
    <property type="match status" value="1"/>
</dbReference>
<feature type="transmembrane region" description="Helical" evidence="9">
    <location>
        <begin position="80"/>
        <end position="101"/>
    </location>
</feature>
<keyword evidence="5 9" id="KW-1133">Transmembrane helix</keyword>
<name>A0A4D6XJ28_9GAMM</name>
<dbReference type="EC" id="2.5.1.141" evidence="9"/>
<feature type="transmembrane region" description="Helical" evidence="9">
    <location>
        <begin position="160"/>
        <end position="182"/>
    </location>
</feature>
<keyword evidence="3 9" id="KW-0808">Transferase</keyword>
<feature type="transmembrane region" description="Helical" evidence="9">
    <location>
        <begin position="12"/>
        <end position="28"/>
    </location>
</feature>
<feature type="transmembrane region" description="Helical" evidence="9">
    <location>
        <begin position="134"/>
        <end position="154"/>
    </location>
</feature>
<reference evidence="10 11" key="1">
    <citation type="submission" date="2018-12" db="EMBL/GenBank/DDBJ databases">
        <authorList>
            <person name="Chong R.A."/>
        </authorList>
    </citation>
    <scope>NUCLEOTIDE SEQUENCE [LARGE SCALE GENOMIC DNA]</scope>
    <source>
        <strain evidence="10 11">Aar</strain>
    </source>
</reference>
<dbReference type="Proteomes" id="UP000298654">
    <property type="component" value="Chromosome"/>
</dbReference>
<comment type="pathway">
    <text evidence="9">Porphyrin-containing compound metabolism; heme O biosynthesis; heme O from protoheme: step 1/1.</text>
</comment>
<keyword evidence="6 9" id="KW-0350">Heme biosynthesis</keyword>
<dbReference type="CDD" id="cd13957">
    <property type="entry name" value="PT_UbiA_Cox10"/>
    <property type="match status" value="1"/>
</dbReference>
<comment type="similarity">
    <text evidence="9">Belongs to the UbiA prenyltransferase family. Protoheme IX farnesyltransferase subfamily.</text>
</comment>
<feature type="transmembrane region" description="Helical" evidence="9">
    <location>
        <begin position="264"/>
        <end position="286"/>
    </location>
</feature>
<evidence type="ECO:0000313" key="11">
    <source>
        <dbReference type="Proteomes" id="UP000298654"/>
    </source>
</evidence>
<comment type="miscellaneous">
    <text evidence="9">Carbon 2 of the heme B porphyrin ring is defined according to the Fischer nomenclature.</text>
</comment>
<gene>
    <name evidence="9" type="primary">cyoE</name>
    <name evidence="10" type="ORF">D9V59_02340</name>
</gene>
<dbReference type="GO" id="GO:0008495">
    <property type="term" value="F:protoheme IX farnesyltransferase activity"/>
    <property type="evidence" value="ECO:0007669"/>
    <property type="project" value="UniProtKB-UniRule"/>
</dbReference>
<dbReference type="RefSeq" id="WP_158365000.1">
    <property type="nucleotide sequence ID" value="NZ_CP034900.1"/>
</dbReference>
<dbReference type="Pfam" id="PF01040">
    <property type="entry name" value="UbiA"/>
    <property type="match status" value="1"/>
</dbReference>
<keyword evidence="4 9" id="KW-0812">Transmembrane</keyword>
<comment type="catalytic activity">
    <reaction evidence="8 9">
        <text>heme b + (2E,6E)-farnesyl diphosphate + H2O = Fe(II)-heme o + diphosphate</text>
        <dbReference type="Rhea" id="RHEA:28070"/>
        <dbReference type="ChEBI" id="CHEBI:15377"/>
        <dbReference type="ChEBI" id="CHEBI:33019"/>
        <dbReference type="ChEBI" id="CHEBI:60344"/>
        <dbReference type="ChEBI" id="CHEBI:60530"/>
        <dbReference type="ChEBI" id="CHEBI:175763"/>
        <dbReference type="EC" id="2.5.1.141"/>
    </reaction>
</comment>
<sequence length="289" mass="33548">MFSYYLEIIKPGIVTGNIILIIGGFALASKHTFFNWFLFFYTILGVSCVIASACIFNNLIDCDLDKKMSRTHQRVLSKKLLPFLSVLVFACFLGILGILILGILVNFLSMILSILGFFIYVVLYTLWYKRKSIYSTLIGSFSGSMPSVIGYTAVSNNIDICSVLLFIIFIFWQMSHFYSIALMRIKDYETAKIPVFPVVKGIDITKKHIFYYIFAFIIFSLSLTLFNFLSYHFLFFSSIFNCFWLFLSYSNIKDSNNNKKITDKLFYFSIIVVTVFNFFILMDVYFEYL</sequence>
<evidence type="ECO:0000256" key="9">
    <source>
        <dbReference type="HAMAP-Rule" id="MF_00154"/>
    </source>
</evidence>
<evidence type="ECO:0000256" key="1">
    <source>
        <dbReference type="ARBA" id="ARBA00004141"/>
    </source>
</evidence>
<dbReference type="NCBIfam" id="TIGR01473">
    <property type="entry name" value="cyoE_ctaB"/>
    <property type="match status" value="1"/>
</dbReference>
<comment type="function">
    <text evidence="9">Converts heme B (protoheme IX) to heme O by substitution of the vinyl group on carbon 2 of heme B porphyrin ring with a hydroxyethyl farnesyl side group.</text>
</comment>
<dbReference type="OrthoDB" id="9814417at2"/>
<dbReference type="GO" id="GO:0005886">
    <property type="term" value="C:plasma membrane"/>
    <property type="evidence" value="ECO:0007669"/>
    <property type="project" value="UniProtKB-SubCell"/>
</dbReference>
<proteinExistence type="inferred from homology"/>
<evidence type="ECO:0000256" key="4">
    <source>
        <dbReference type="ARBA" id="ARBA00022692"/>
    </source>
</evidence>
<evidence type="ECO:0000256" key="2">
    <source>
        <dbReference type="ARBA" id="ARBA00022475"/>
    </source>
</evidence>
<accession>A0A4D6XJ28</accession>
<comment type="subcellular location">
    <subcellularLocation>
        <location evidence="9">Cell membrane</location>
        <topology evidence="9">Multi-pass membrane protein</topology>
    </subcellularLocation>
    <subcellularLocation>
        <location evidence="1">Membrane</location>
        <topology evidence="1">Multi-pass membrane protein</topology>
    </subcellularLocation>
</comment>
<evidence type="ECO:0000256" key="3">
    <source>
        <dbReference type="ARBA" id="ARBA00022679"/>
    </source>
</evidence>
<dbReference type="Gene3D" id="1.10.357.140">
    <property type="entry name" value="UbiA prenyltransferase"/>
    <property type="match status" value="1"/>
</dbReference>
<dbReference type="InterPro" id="IPR044878">
    <property type="entry name" value="UbiA_sf"/>
</dbReference>